<reference evidence="1 2" key="1">
    <citation type="submission" date="2016-10" db="EMBL/GenBank/DDBJ databases">
        <title>Alkaliphiles isolated from bioreactors.</title>
        <authorList>
            <person name="Salah Z."/>
            <person name="Rout S.P."/>
            <person name="Humphreys P.N."/>
        </authorList>
    </citation>
    <scope>NUCLEOTIDE SEQUENCE [LARGE SCALE GENOMIC DNA]</scope>
    <source>
        <strain evidence="1 2">ZS02</strain>
    </source>
</reference>
<name>A0A1R1I7P7_9RHOO</name>
<dbReference type="AlphaFoldDB" id="A0A1R1I7P7"/>
<sequence>MPRLEIEEAEMRSILIERRADLFASDCLPASWSHLYELPFPEHVSKIAGDFDALHAIKAYSSAQRPIQVLASYIQQLDEDDSELTPEEKEKLRPNLALIFGLVTSLLKSLQSLMAYGTYLNDLVAQVRQGNRQGDTALFKAVKIDPSAMSAPSISARISRAVLEDDQTFLSALKRAINAPLSKQHQANADKIRFVLQVLQESKVERLNDDELHDLFVRQLALYSAPSKADVGDAAKGIRAIAGRMKRAKSTT</sequence>
<gene>
    <name evidence="1" type="ORF">BJN45_05665</name>
</gene>
<dbReference type="Proteomes" id="UP000187526">
    <property type="component" value="Unassembled WGS sequence"/>
</dbReference>
<accession>A0A1R1I7P7</accession>
<dbReference type="STRING" id="418702.BJN45_05665"/>
<comment type="caution">
    <text evidence="1">The sequence shown here is derived from an EMBL/GenBank/DDBJ whole genome shotgun (WGS) entry which is preliminary data.</text>
</comment>
<protein>
    <submittedName>
        <fullName evidence="1">Uncharacterized protein</fullName>
    </submittedName>
</protein>
<keyword evidence="2" id="KW-1185">Reference proteome</keyword>
<evidence type="ECO:0000313" key="2">
    <source>
        <dbReference type="Proteomes" id="UP000187526"/>
    </source>
</evidence>
<organism evidence="1 2">
    <name type="scientific">Azonexus hydrophilus</name>
    <dbReference type="NCBI Taxonomy" id="418702"/>
    <lineage>
        <taxon>Bacteria</taxon>
        <taxon>Pseudomonadati</taxon>
        <taxon>Pseudomonadota</taxon>
        <taxon>Betaproteobacteria</taxon>
        <taxon>Rhodocyclales</taxon>
        <taxon>Azonexaceae</taxon>
        <taxon>Azonexus</taxon>
    </lineage>
</organism>
<dbReference type="EMBL" id="MTHD01000002">
    <property type="protein sequence ID" value="OMG54697.1"/>
    <property type="molecule type" value="Genomic_DNA"/>
</dbReference>
<evidence type="ECO:0000313" key="1">
    <source>
        <dbReference type="EMBL" id="OMG54697.1"/>
    </source>
</evidence>
<proteinExistence type="predicted"/>